<sequence>MAILLIPPSDFTEDRAKLFARAPSKIYFGHIASFMVLTYLAWDVLPFFVLVIWAAWEIFGTPILLHQLTKSVPTTSTADFDLSAWQIRLHGLFAFVGVSWGLFVALGLDVENPAHFSIQMAIVAGACASASRSLGIFRFSFYVYVIPFTGLLALRIFMLGGDYILLGILVLIFMGMLCRLANDTSEELSDYLATKVENLDLAQKFERAAYEANAANLAKTQFLVQANHDLRQPIHAIGLLSECLRDQTMNEEGRKILDTIDASVGNLASLFKSLLNITSLETGAIQKDISVFELNDVIEQVVRQALPEASEHKTKLAHVATSVWVETDKALLTSILQNLVFNAVNYSRGQRVLIGVRRRRDCVSVEVLDQGFGMSEELQSRVFCEFERGNSDGPNRVEGLGLGLAIVARTAKLLDFSIELKSIEGRGSHLALCDLKAVDKPLSPDQNGATGAHVQPKNQTIMVIDDNPQILAGLQLLLSKWRYEVVAIEPHSLSFPKTAPDVVISDLHLNIESNGLELAQKIVAHYGRKIPTLIISGTLTPELELSAKKAGCWTLLKPVSPRELRSTLLAMRHKTTE</sequence>
<keyword evidence="3 9" id="KW-0808">Transferase</keyword>
<dbReference type="PROSITE" id="PS50110">
    <property type="entry name" value="RESPONSE_REGULATORY"/>
    <property type="match status" value="1"/>
</dbReference>
<feature type="domain" description="Response regulatory" evidence="8">
    <location>
        <begin position="460"/>
        <end position="572"/>
    </location>
</feature>
<comment type="catalytic activity">
    <reaction evidence="1">
        <text>ATP + protein L-histidine = ADP + protein N-phospho-L-histidine.</text>
        <dbReference type="EC" id="2.7.13.3"/>
    </reaction>
</comment>
<dbReference type="PANTHER" id="PTHR43047:SF9">
    <property type="entry name" value="HISTIDINE KINASE"/>
    <property type="match status" value="1"/>
</dbReference>
<keyword evidence="10" id="KW-1185">Reference proteome</keyword>
<keyword evidence="6" id="KW-0472">Membrane</keyword>
<accession>A0A9Y2KY70</accession>
<evidence type="ECO:0000256" key="5">
    <source>
        <dbReference type="PROSITE-ProRule" id="PRU00169"/>
    </source>
</evidence>
<dbReference type="GO" id="GO:0009927">
    <property type="term" value="F:histidine phosphotransfer kinase activity"/>
    <property type="evidence" value="ECO:0007669"/>
    <property type="project" value="TreeGrafter"/>
</dbReference>
<dbReference type="InterPro" id="IPR005467">
    <property type="entry name" value="His_kinase_dom"/>
</dbReference>
<dbReference type="KEGG" id="ppso:QPJ95_18240"/>
<dbReference type="RefSeq" id="WP_270921104.1">
    <property type="nucleotide sequence ID" value="NZ_CP127247.1"/>
</dbReference>
<evidence type="ECO:0000313" key="9">
    <source>
        <dbReference type="EMBL" id="WIY24475.1"/>
    </source>
</evidence>
<name>A0A9Y2KY70_9RHOB</name>
<evidence type="ECO:0000259" key="8">
    <source>
        <dbReference type="PROSITE" id="PS50110"/>
    </source>
</evidence>
<dbReference type="InterPro" id="IPR003594">
    <property type="entry name" value="HATPase_dom"/>
</dbReference>
<feature type="modified residue" description="4-aspartylphosphate" evidence="5">
    <location>
        <position position="506"/>
    </location>
</feature>
<dbReference type="InterPro" id="IPR001789">
    <property type="entry name" value="Sig_transdc_resp-reg_receiver"/>
</dbReference>
<dbReference type="InterPro" id="IPR036097">
    <property type="entry name" value="HisK_dim/P_sf"/>
</dbReference>
<dbReference type="GO" id="GO:0005886">
    <property type="term" value="C:plasma membrane"/>
    <property type="evidence" value="ECO:0007669"/>
    <property type="project" value="TreeGrafter"/>
</dbReference>
<reference evidence="9 10" key="1">
    <citation type="submission" date="2023-06" db="EMBL/GenBank/DDBJ databases">
        <title>Parasedimentitalea psychrophila sp. nov., a psychrophilic bacterium isolated from deep-sea sediment.</title>
        <authorList>
            <person name="Li A."/>
        </authorList>
    </citation>
    <scope>NUCLEOTIDE SEQUENCE [LARGE SCALE GENOMIC DNA]</scope>
    <source>
        <strain evidence="9 10">QS115</strain>
    </source>
</reference>
<dbReference type="Gene3D" id="3.30.565.10">
    <property type="entry name" value="Histidine kinase-like ATPase, C-terminal domain"/>
    <property type="match status" value="1"/>
</dbReference>
<dbReference type="CDD" id="cd00082">
    <property type="entry name" value="HisKA"/>
    <property type="match status" value="1"/>
</dbReference>
<keyword evidence="6" id="KW-0812">Transmembrane</keyword>
<feature type="transmembrane region" description="Helical" evidence="6">
    <location>
        <begin position="89"/>
        <end position="108"/>
    </location>
</feature>
<feature type="domain" description="Histidine kinase" evidence="7">
    <location>
        <begin position="225"/>
        <end position="432"/>
    </location>
</feature>
<evidence type="ECO:0000256" key="1">
    <source>
        <dbReference type="ARBA" id="ARBA00000085"/>
    </source>
</evidence>
<evidence type="ECO:0000256" key="4">
    <source>
        <dbReference type="ARBA" id="ARBA00022777"/>
    </source>
</evidence>
<dbReference type="Pfam" id="PF00512">
    <property type="entry name" value="HisKA"/>
    <property type="match status" value="1"/>
</dbReference>
<dbReference type="Gene3D" id="1.10.287.130">
    <property type="match status" value="1"/>
</dbReference>
<feature type="transmembrane region" description="Helical" evidence="6">
    <location>
        <begin position="114"/>
        <end position="134"/>
    </location>
</feature>
<dbReference type="SMART" id="SM00387">
    <property type="entry name" value="HATPase_c"/>
    <property type="match status" value="1"/>
</dbReference>
<evidence type="ECO:0000259" key="7">
    <source>
        <dbReference type="PROSITE" id="PS50109"/>
    </source>
</evidence>
<dbReference type="SMART" id="SM00388">
    <property type="entry name" value="HisKA"/>
    <property type="match status" value="1"/>
</dbReference>
<gene>
    <name evidence="9" type="ORF">QPJ95_18240</name>
</gene>
<organism evidence="9 10">
    <name type="scientific">Parasedimentitalea psychrophila</name>
    <dbReference type="NCBI Taxonomy" id="2997337"/>
    <lineage>
        <taxon>Bacteria</taxon>
        <taxon>Pseudomonadati</taxon>
        <taxon>Pseudomonadota</taxon>
        <taxon>Alphaproteobacteria</taxon>
        <taxon>Rhodobacterales</taxon>
        <taxon>Paracoccaceae</taxon>
        <taxon>Parasedimentitalea</taxon>
    </lineage>
</organism>
<dbReference type="GO" id="GO:0000155">
    <property type="term" value="F:phosphorelay sensor kinase activity"/>
    <property type="evidence" value="ECO:0007669"/>
    <property type="project" value="InterPro"/>
</dbReference>
<dbReference type="Proteomes" id="UP001238334">
    <property type="component" value="Chromosome"/>
</dbReference>
<dbReference type="AlphaFoldDB" id="A0A9Y2KY70"/>
<feature type="transmembrane region" description="Helical" evidence="6">
    <location>
        <begin position="48"/>
        <end position="68"/>
    </location>
</feature>
<evidence type="ECO:0000256" key="2">
    <source>
        <dbReference type="ARBA" id="ARBA00012438"/>
    </source>
</evidence>
<evidence type="ECO:0000256" key="6">
    <source>
        <dbReference type="SAM" id="Phobius"/>
    </source>
</evidence>
<dbReference type="Pfam" id="PF00072">
    <property type="entry name" value="Response_reg"/>
    <property type="match status" value="1"/>
</dbReference>
<dbReference type="InterPro" id="IPR036890">
    <property type="entry name" value="HATPase_C_sf"/>
</dbReference>
<dbReference type="InterPro" id="IPR011006">
    <property type="entry name" value="CheY-like_superfamily"/>
</dbReference>
<dbReference type="EC" id="2.7.13.3" evidence="2"/>
<dbReference type="SUPFAM" id="SSF47384">
    <property type="entry name" value="Homodimeric domain of signal transducing histidine kinase"/>
    <property type="match status" value="1"/>
</dbReference>
<keyword evidence="5" id="KW-0597">Phosphoprotein</keyword>
<dbReference type="SMART" id="SM00448">
    <property type="entry name" value="REC"/>
    <property type="match status" value="1"/>
</dbReference>
<dbReference type="SUPFAM" id="SSF52172">
    <property type="entry name" value="CheY-like"/>
    <property type="match status" value="1"/>
</dbReference>
<dbReference type="SUPFAM" id="SSF55874">
    <property type="entry name" value="ATPase domain of HSP90 chaperone/DNA topoisomerase II/histidine kinase"/>
    <property type="match status" value="1"/>
</dbReference>
<dbReference type="Pfam" id="PF02518">
    <property type="entry name" value="HATPase_c"/>
    <property type="match status" value="1"/>
</dbReference>
<evidence type="ECO:0000313" key="10">
    <source>
        <dbReference type="Proteomes" id="UP001238334"/>
    </source>
</evidence>
<protein>
    <recommendedName>
        <fullName evidence="2">histidine kinase</fullName>
        <ecNumber evidence="2">2.7.13.3</ecNumber>
    </recommendedName>
</protein>
<dbReference type="InterPro" id="IPR003661">
    <property type="entry name" value="HisK_dim/P_dom"/>
</dbReference>
<dbReference type="PANTHER" id="PTHR43047">
    <property type="entry name" value="TWO-COMPONENT HISTIDINE PROTEIN KINASE"/>
    <property type="match status" value="1"/>
</dbReference>
<keyword evidence="6" id="KW-1133">Transmembrane helix</keyword>
<evidence type="ECO:0000256" key="3">
    <source>
        <dbReference type="ARBA" id="ARBA00022679"/>
    </source>
</evidence>
<dbReference type="PROSITE" id="PS50109">
    <property type="entry name" value="HIS_KIN"/>
    <property type="match status" value="1"/>
</dbReference>
<dbReference type="CDD" id="cd00156">
    <property type="entry name" value="REC"/>
    <property type="match status" value="1"/>
</dbReference>
<proteinExistence type="predicted"/>
<keyword evidence="4 9" id="KW-0418">Kinase</keyword>
<dbReference type="Gene3D" id="3.40.50.2300">
    <property type="match status" value="1"/>
</dbReference>
<dbReference type="EMBL" id="CP127247">
    <property type="protein sequence ID" value="WIY24475.1"/>
    <property type="molecule type" value="Genomic_DNA"/>
</dbReference>